<dbReference type="Gramene" id="OB07G24480.1">
    <property type="protein sequence ID" value="OB07G24480.1"/>
    <property type="gene ID" value="OB07G24480"/>
</dbReference>
<accession>J3MM16</accession>
<dbReference type="EnsemblPlants" id="OB07G24480.1">
    <property type="protein sequence ID" value="OB07G24480.1"/>
    <property type="gene ID" value="OB07G24480"/>
</dbReference>
<dbReference type="STRING" id="4533.J3MM16"/>
<sequence>MAKNRKNKGKKGGGGSGVAAMDTSEGTPVASTAAAAPEPMDTSEGKQKPSSASIALTSVNRKIKKGVQIKRSQNVRKMKAVARAISKNEKAEEKVLKTKSKKSRVQSAKSLYD</sequence>
<dbReference type="OMA" id="KGVHMKR"/>
<dbReference type="RefSeq" id="XP_015695037.1">
    <property type="nucleotide sequence ID" value="XM_015839551.2"/>
</dbReference>
<feature type="region of interest" description="Disordered" evidence="1">
    <location>
        <begin position="1"/>
        <end position="57"/>
    </location>
</feature>
<name>J3MM16_ORYBR</name>
<dbReference type="OrthoDB" id="1930685at2759"/>
<evidence type="ECO:0000313" key="3">
    <source>
        <dbReference type="Proteomes" id="UP000006038"/>
    </source>
</evidence>
<feature type="region of interest" description="Disordered" evidence="1">
    <location>
        <begin position="86"/>
        <end position="113"/>
    </location>
</feature>
<reference evidence="2" key="2">
    <citation type="submission" date="2013-04" db="UniProtKB">
        <authorList>
            <consortium name="EnsemblPlants"/>
        </authorList>
    </citation>
    <scope>IDENTIFICATION</scope>
</reference>
<feature type="compositionally biased region" description="Basic residues" evidence="1">
    <location>
        <begin position="1"/>
        <end position="11"/>
    </location>
</feature>
<feature type="compositionally biased region" description="Basic and acidic residues" evidence="1">
    <location>
        <begin position="86"/>
        <end position="96"/>
    </location>
</feature>
<organism evidence="2">
    <name type="scientific">Oryza brachyantha</name>
    <name type="common">malo sina</name>
    <dbReference type="NCBI Taxonomy" id="4533"/>
    <lineage>
        <taxon>Eukaryota</taxon>
        <taxon>Viridiplantae</taxon>
        <taxon>Streptophyta</taxon>
        <taxon>Embryophyta</taxon>
        <taxon>Tracheophyta</taxon>
        <taxon>Spermatophyta</taxon>
        <taxon>Magnoliopsida</taxon>
        <taxon>Liliopsida</taxon>
        <taxon>Poales</taxon>
        <taxon>Poaceae</taxon>
        <taxon>BOP clade</taxon>
        <taxon>Oryzoideae</taxon>
        <taxon>Oryzeae</taxon>
        <taxon>Oryzinae</taxon>
        <taxon>Oryza</taxon>
    </lineage>
</organism>
<gene>
    <name evidence="2" type="primary">LOC102718290</name>
</gene>
<protein>
    <submittedName>
        <fullName evidence="2">Uncharacterized protein</fullName>
    </submittedName>
</protein>
<reference evidence="2" key="1">
    <citation type="journal article" date="2013" name="Nat. Commun.">
        <title>Whole-genome sequencing of Oryza brachyantha reveals mechanisms underlying Oryza genome evolution.</title>
        <authorList>
            <person name="Chen J."/>
            <person name="Huang Q."/>
            <person name="Gao D."/>
            <person name="Wang J."/>
            <person name="Lang Y."/>
            <person name="Liu T."/>
            <person name="Li B."/>
            <person name="Bai Z."/>
            <person name="Luis Goicoechea J."/>
            <person name="Liang C."/>
            <person name="Chen C."/>
            <person name="Zhang W."/>
            <person name="Sun S."/>
            <person name="Liao Y."/>
            <person name="Zhang X."/>
            <person name="Yang L."/>
            <person name="Song C."/>
            <person name="Wang M."/>
            <person name="Shi J."/>
            <person name="Liu G."/>
            <person name="Liu J."/>
            <person name="Zhou H."/>
            <person name="Zhou W."/>
            <person name="Yu Q."/>
            <person name="An N."/>
            <person name="Chen Y."/>
            <person name="Cai Q."/>
            <person name="Wang B."/>
            <person name="Liu B."/>
            <person name="Min J."/>
            <person name="Huang Y."/>
            <person name="Wu H."/>
            <person name="Li Z."/>
            <person name="Zhang Y."/>
            <person name="Yin Y."/>
            <person name="Song W."/>
            <person name="Jiang J."/>
            <person name="Jackson S.A."/>
            <person name="Wing R.A."/>
            <person name="Wang J."/>
            <person name="Chen M."/>
        </authorList>
    </citation>
    <scope>NUCLEOTIDE SEQUENCE [LARGE SCALE GENOMIC DNA]</scope>
    <source>
        <strain evidence="2">cv. IRGC 101232</strain>
    </source>
</reference>
<feature type="compositionally biased region" description="Polar residues" evidence="1">
    <location>
        <begin position="48"/>
        <end position="57"/>
    </location>
</feature>
<dbReference type="PANTHER" id="PTHR36385">
    <property type="entry name" value="OS07G0562900 PROTEIN"/>
    <property type="match status" value="1"/>
</dbReference>
<dbReference type="PANTHER" id="PTHR36385:SF1">
    <property type="entry name" value="OS07G0562900 PROTEIN"/>
    <property type="match status" value="1"/>
</dbReference>
<dbReference type="eggNOG" id="ENOG502S8E0">
    <property type="taxonomic scope" value="Eukaryota"/>
</dbReference>
<evidence type="ECO:0000313" key="2">
    <source>
        <dbReference type="EnsemblPlants" id="OB07G24480.1"/>
    </source>
</evidence>
<evidence type="ECO:0000256" key="1">
    <source>
        <dbReference type="SAM" id="MobiDB-lite"/>
    </source>
</evidence>
<dbReference type="HOGENOM" id="CLU_135298_1_0_1"/>
<dbReference type="AlphaFoldDB" id="J3MM16"/>
<proteinExistence type="predicted"/>
<dbReference type="GeneID" id="102718290"/>
<dbReference type="Proteomes" id="UP000006038">
    <property type="component" value="Chromosome 7"/>
</dbReference>
<dbReference type="KEGG" id="obr:102718290"/>
<keyword evidence="3" id="KW-1185">Reference proteome</keyword>